<evidence type="ECO:0000313" key="4">
    <source>
        <dbReference type="Proteomes" id="UP000243081"/>
    </source>
</evidence>
<dbReference type="InterPro" id="IPR018812">
    <property type="entry name" value="SAK_HAD"/>
</dbReference>
<dbReference type="GO" id="GO:0003723">
    <property type="term" value="F:RNA binding"/>
    <property type="evidence" value="ECO:0007669"/>
    <property type="project" value="TreeGrafter"/>
</dbReference>
<dbReference type="OrthoDB" id="5596992at2759"/>
<reference evidence="3 4" key="1">
    <citation type="submission" date="2016-03" db="EMBL/GenBank/DDBJ databases">
        <title>Fine-scale spatial genetic structure of a fungal parasite of coffee scale insects.</title>
        <authorList>
            <person name="Jackson D."/>
            <person name="Zemenick K.A."/>
            <person name="Malloure B."/>
            <person name="Quandt C.A."/>
            <person name="James T.Y."/>
        </authorList>
    </citation>
    <scope>NUCLEOTIDE SEQUENCE [LARGE SCALE GENOMIC DNA]</scope>
    <source>
        <strain evidence="3 4">UM487</strain>
    </source>
</reference>
<feature type="compositionally biased region" description="Low complexity" evidence="1">
    <location>
        <begin position="385"/>
        <end position="402"/>
    </location>
</feature>
<organism evidence="3 4">
    <name type="scientific">Cordyceps confragosa</name>
    <name type="common">Lecanicillium lecanii</name>
    <dbReference type="NCBI Taxonomy" id="2714763"/>
    <lineage>
        <taxon>Eukaryota</taxon>
        <taxon>Fungi</taxon>
        <taxon>Dikarya</taxon>
        <taxon>Ascomycota</taxon>
        <taxon>Pezizomycotina</taxon>
        <taxon>Sordariomycetes</taxon>
        <taxon>Hypocreomycetidae</taxon>
        <taxon>Hypocreales</taxon>
        <taxon>Cordycipitaceae</taxon>
        <taxon>Akanthomyces</taxon>
    </lineage>
</organism>
<evidence type="ECO:0000313" key="3">
    <source>
        <dbReference type="EMBL" id="OAQ96532.1"/>
    </source>
</evidence>
<dbReference type="GO" id="GO:0032040">
    <property type="term" value="C:small-subunit processome"/>
    <property type="evidence" value="ECO:0007669"/>
    <property type="project" value="TreeGrafter"/>
</dbReference>
<proteinExistence type="predicted"/>
<feature type="compositionally biased region" description="Gly residues" evidence="1">
    <location>
        <begin position="502"/>
        <end position="517"/>
    </location>
</feature>
<name>A0A179I2Y3_CORDF</name>
<feature type="domain" description="Swiss Army Knife RNA repair protein HAD" evidence="2">
    <location>
        <begin position="72"/>
        <end position="275"/>
    </location>
</feature>
<feature type="region of interest" description="Disordered" evidence="1">
    <location>
        <begin position="385"/>
        <end position="526"/>
    </location>
</feature>
<evidence type="ECO:0000259" key="2">
    <source>
        <dbReference type="Pfam" id="PF10307"/>
    </source>
</evidence>
<dbReference type="GO" id="GO:1990259">
    <property type="term" value="F:histone H2AQ104 methyltransferase activity"/>
    <property type="evidence" value="ECO:0007669"/>
    <property type="project" value="TreeGrafter"/>
</dbReference>
<dbReference type="PANTHER" id="PTHR10335">
    <property type="entry name" value="RRNA 2-O-METHYLTRANSFERASE FIBRILLARIN"/>
    <property type="match status" value="1"/>
</dbReference>
<dbReference type="OMA" id="GKIQNWH"/>
<protein>
    <recommendedName>
        <fullName evidence="2">Swiss Army Knife RNA repair protein HAD domain-containing protein</fullName>
    </recommendedName>
</protein>
<comment type="caution">
    <text evidence="3">The sequence shown here is derived from an EMBL/GenBank/DDBJ whole genome shotgun (WGS) entry which is preliminary data.</text>
</comment>
<dbReference type="PANTHER" id="PTHR10335:SF23">
    <property type="entry name" value="OB FOLD-CONTAINING PROTEIN, NUCLEIC ACID BINDING"/>
    <property type="match status" value="1"/>
</dbReference>
<keyword evidence="4" id="KW-1185">Reference proteome</keyword>
<evidence type="ECO:0000256" key="1">
    <source>
        <dbReference type="SAM" id="MobiDB-lite"/>
    </source>
</evidence>
<accession>A0A179I2Y3</accession>
<dbReference type="Proteomes" id="UP000243081">
    <property type="component" value="Unassembled WGS sequence"/>
</dbReference>
<dbReference type="GO" id="GO:0000494">
    <property type="term" value="P:box C/D sno(s)RNA 3'-end processing"/>
    <property type="evidence" value="ECO:0007669"/>
    <property type="project" value="TreeGrafter"/>
</dbReference>
<dbReference type="Pfam" id="PF10307">
    <property type="entry name" value="HAD_SAK_1"/>
    <property type="match status" value="1"/>
</dbReference>
<dbReference type="EMBL" id="LUKN01004120">
    <property type="protein sequence ID" value="OAQ96532.1"/>
    <property type="molecule type" value="Genomic_DNA"/>
</dbReference>
<feature type="compositionally biased region" description="Gly residues" evidence="1">
    <location>
        <begin position="428"/>
        <end position="455"/>
    </location>
</feature>
<dbReference type="GO" id="GO:0031428">
    <property type="term" value="C:box C/D methylation guide snoRNP complex"/>
    <property type="evidence" value="ECO:0007669"/>
    <property type="project" value="TreeGrafter"/>
</dbReference>
<sequence>MIAALACSRRQLSSPRAMASAFGHYNGAGSQKRGQFTVTALGRWSSINKTLPAVNSISALHVYDFDNTLFKTPLPNSALWTGPTIGMLSKQDAFINSGWWHDNRILGATGRGIEQEEPRAWEGFWNEKIVDLVRLSMKQPDALCVLLTGRGEQRFADLLRRIAASKQLDFDMLCLKPQVGPDHQKFSSTMKFKQELLTELMETYKHATEIRIYEDRPAHTQGFRDFLEDYNNAQRIKPTRGSIQAEVVQVKDTQTALDPVVEVAQVQRMINEHNEAMLKQPIHLRPNALRIKKTVFFTSYIIEPEDSKKLLELIPIPKKAPSGDATRFHGNNIIIVPRPCPKPILAKVAEKRFTFTTTVGEKAVLRVEADDPREDEYESLFANKIINSNNGNNGNNGKNSGSNKRKHNGDDWNPPRQPAADAASAAARGGGGAGAGGGGRGGRGGRGGQASGRGRGGGKGKGKGKGGFAHYRSLDDVGKNAPSEVNYDDAHPPANAPTGPRGSKGGPGGGGGGGGGNQVNDLQSYY</sequence>
<gene>
    <name evidence="3" type="ORF">LLEC1_03084</name>
</gene>
<dbReference type="AlphaFoldDB" id="A0A179I2Y3"/>
<dbReference type="GO" id="GO:0008649">
    <property type="term" value="F:rRNA methyltransferase activity"/>
    <property type="evidence" value="ECO:0007669"/>
    <property type="project" value="TreeGrafter"/>
</dbReference>